<protein>
    <submittedName>
        <fullName evidence="2">Uncharacterized protein</fullName>
    </submittedName>
</protein>
<gene>
    <name evidence="2" type="ORF">DIATSA_LOCUS4900</name>
</gene>
<accession>A0A9N9R0N8</accession>
<organism evidence="2 3">
    <name type="scientific">Diatraea saccharalis</name>
    <name type="common">sugarcane borer</name>
    <dbReference type="NCBI Taxonomy" id="40085"/>
    <lineage>
        <taxon>Eukaryota</taxon>
        <taxon>Metazoa</taxon>
        <taxon>Ecdysozoa</taxon>
        <taxon>Arthropoda</taxon>
        <taxon>Hexapoda</taxon>
        <taxon>Insecta</taxon>
        <taxon>Pterygota</taxon>
        <taxon>Neoptera</taxon>
        <taxon>Endopterygota</taxon>
        <taxon>Lepidoptera</taxon>
        <taxon>Glossata</taxon>
        <taxon>Ditrysia</taxon>
        <taxon>Pyraloidea</taxon>
        <taxon>Crambidae</taxon>
        <taxon>Crambinae</taxon>
        <taxon>Diatraea</taxon>
    </lineage>
</organism>
<dbReference type="OrthoDB" id="79940at2759"/>
<reference evidence="2" key="1">
    <citation type="submission" date="2021-12" db="EMBL/GenBank/DDBJ databases">
        <authorList>
            <person name="King R."/>
        </authorList>
    </citation>
    <scope>NUCLEOTIDE SEQUENCE</scope>
</reference>
<evidence type="ECO:0000256" key="1">
    <source>
        <dbReference type="SAM" id="Coils"/>
    </source>
</evidence>
<feature type="coiled-coil region" evidence="1">
    <location>
        <begin position="6"/>
        <end position="82"/>
    </location>
</feature>
<proteinExistence type="predicted"/>
<keyword evidence="1" id="KW-0175">Coiled coil</keyword>
<sequence length="86" mass="9976">MIAEDMRRMLQDKEQLESEVLGLRAELQQLQTLSQNQKSEIQSLQLLVNETVEASSSGTEEVRRLVARNLELEQQLNLLRQQQQVN</sequence>
<reference evidence="2" key="2">
    <citation type="submission" date="2022-10" db="EMBL/GenBank/DDBJ databases">
        <authorList>
            <consortium name="ENA_rothamsted_submissions"/>
            <consortium name="culmorum"/>
            <person name="King R."/>
        </authorList>
    </citation>
    <scope>NUCLEOTIDE SEQUENCE</scope>
</reference>
<evidence type="ECO:0000313" key="2">
    <source>
        <dbReference type="EMBL" id="CAG9786989.1"/>
    </source>
</evidence>
<dbReference type="EMBL" id="OU893347">
    <property type="protein sequence ID" value="CAG9786989.1"/>
    <property type="molecule type" value="Genomic_DNA"/>
</dbReference>
<keyword evidence="3" id="KW-1185">Reference proteome</keyword>
<dbReference type="AlphaFoldDB" id="A0A9N9R0N8"/>
<name>A0A9N9R0N8_9NEOP</name>
<evidence type="ECO:0000313" key="3">
    <source>
        <dbReference type="Proteomes" id="UP001153714"/>
    </source>
</evidence>
<dbReference type="Proteomes" id="UP001153714">
    <property type="component" value="Chromosome 16"/>
</dbReference>